<feature type="signal peptide" evidence="1">
    <location>
        <begin position="1"/>
        <end position="18"/>
    </location>
</feature>
<evidence type="ECO:0000259" key="2">
    <source>
        <dbReference type="Pfam" id="PF13229"/>
    </source>
</evidence>
<dbReference type="InterPro" id="IPR036034">
    <property type="entry name" value="PDZ_sf"/>
</dbReference>
<reference evidence="4" key="1">
    <citation type="submission" date="2018-11" db="EMBL/GenBank/DDBJ databases">
        <title>Chitinophaga lutea sp.nov., isolate from arsenic contaminated soil.</title>
        <authorList>
            <person name="Zong Y."/>
        </authorList>
    </citation>
    <scope>NUCLEOTIDE SEQUENCE [LARGE SCALE GENOMIC DNA]</scope>
    <source>
        <strain evidence="4">YLT18</strain>
    </source>
</reference>
<sequence length="787" mass="88113">MFKWLLTCCMAMALPSLGQTQKIYLSPNGKDDNPGTKERPLATLHRAQQLWRQARAKHPRANVQVTLRGGTYYLDSTLVLTPEDNSDMNHVLFIMGYPGENAVISGARPLKVKWEAQHDGIYSASIPVSVKNMDRLYMNGQTQILARYPNYDSSARFYHGTSADALSPARIKTWKHPEGGIVHALHRAEWGGYHYRITGVDSTGNAILEGGWQNNRQMGLHAQHRYVENIQEELDVPQEWFFDAAQHTLYYKPLAGSQPAADIAYASLTELIVIKGAETKPVKQVILNNLQFTGNARTFMLTEEPLLRSDWTIYRGGALLVEGAEYCYISNCFFNEVGGNAVFINNYNRHVSIDSCHIYKAGASGIAFVGNPEAVRSPAFEYNKFVPYTRMDFVKGPKNNDYPKECKATDNLIQYTGETEKQSAGVQISMASHIRVAYNTIHDLPRAGINISEGTWGGHIIEHNDVYNTVLETGDHGAFNSWGRDRFWHPDRRVMDSATTANIDIVLLDAEATTVIRNNRFRCDHGWDIDLDDGSTNYRIYNNVCLNGGLKLREGFFRTVENNIMLNNSFHPHVWFLNSGDIFRRNIVTTAYKPIQIKKWGERVDSNFFPDAAALKAAQTNGTDKHSLYGDPRFVDFAAGDYRVKPGSPALRTGFRNFPMNEFGVRIKRLKAKAAPVTLPAALFSQQTGALASISWKGATVKNIEGLGERSATGLPDEKGAYFVTVPAGSEAEKTGFRTGDVLLSLDGEKVNNIKDFLNIYQPNAWRGRLKATVFRNQQPTDITLTK</sequence>
<dbReference type="Pfam" id="PF13229">
    <property type="entry name" value="Beta_helix"/>
    <property type="match status" value="1"/>
</dbReference>
<protein>
    <submittedName>
        <fullName evidence="3">Peptide-binding protein</fullName>
    </submittedName>
</protein>
<dbReference type="InterPro" id="IPR012334">
    <property type="entry name" value="Pectin_lyas_fold"/>
</dbReference>
<dbReference type="InterPro" id="IPR039448">
    <property type="entry name" value="Beta_helix"/>
</dbReference>
<keyword evidence="4" id="KW-1185">Reference proteome</keyword>
<dbReference type="InterPro" id="IPR006626">
    <property type="entry name" value="PbH1"/>
</dbReference>
<dbReference type="Gene3D" id="2.160.20.10">
    <property type="entry name" value="Single-stranded right-handed beta-helix, Pectin lyase-like"/>
    <property type="match status" value="2"/>
</dbReference>
<dbReference type="Gene3D" id="2.30.42.10">
    <property type="match status" value="1"/>
</dbReference>
<organism evidence="3 4">
    <name type="scientific">Chitinophaga barathri</name>
    <dbReference type="NCBI Taxonomy" id="1647451"/>
    <lineage>
        <taxon>Bacteria</taxon>
        <taxon>Pseudomonadati</taxon>
        <taxon>Bacteroidota</taxon>
        <taxon>Chitinophagia</taxon>
        <taxon>Chitinophagales</taxon>
        <taxon>Chitinophagaceae</taxon>
        <taxon>Chitinophaga</taxon>
    </lineage>
</organism>
<feature type="chain" id="PRO_5018082869" evidence="1">
    <location>
        <begin position="19"/>
        <end position="787"/>
    </location>
</feature>
<keyword evidence="1" id="KW-0732">Signal</keyword>
<dbReference type="InterPro" id="IPR011050">
    <property type="entry name" value="Pectin_lyase_fold/virulence"/>
</dbReference>
<dbReference type="PANTHER" id="PTHR36453:SF1">
    <property type="entry name" value="RIGHT HANDED BETA HELIX DOMAIN-CONTAINING PROTEIN"/>
    <property type="match status" value="1"/>
</dbReference>
<dbReference type="SUPFAM" id="SSF50156">
    <property type="entry name" value="PDZ domain-like"/>
    <property type="match status" value="1"/>
</dbReference>
<dbReference type="SUPFAM" id="SSF51126">
    <property type="entry name" value="Pectin lyase-like"/>
    <property type="match status" value="1"/>
</dbReference>
<dbReference type="SMART" id="SM00710">
    <property type="entry name" value="PbH1"/>
    <property type="match status" value="4"/>
</dbReference>
<dbReference type="OrthoDB" id="9808066at2"/>
<dbReference type="Proteomes" id="UP000279089">
    <property type="component" value="Unassembled WGS sequence"/>
</dbReference>
<evidence type="ECO:0000313" key="4">
    <source>
        <dbReference type="Proteomes" id="UP000279089"/>
    </source>
</evidence>
<feature type="domain" description="Right handed beta helix" evidence="2">
    <location>
        <begin position="318"/>
        <end position="470"/>
    </location>
</feature>
<name>A0A3N4M7F2_9BACT</name>
<comment type="caution">
    <text evidence="3">The sequence shown here is derived from an EMBL/GenBank/DDBJ whole genome shotgun (WGS) entry which is preliminary data.</text>
</comment>
<accession>A0A3N4M7F2</accession>
<dbReference type="AlphaFoldDB" id="A0A3N4M7F2"/>
<dbReference type="EMBL" id="RMBX01000012">
    <property type="protein sequence ID" value="RPD39188.1"/>
    <property type="molecule type" value="Genomic_DNA"/>
</dbReference>
<dbReference type="PANTHER" id="PTHR36453">
    <property type="entry name" value="SECRETED PROTEIN-RELATED"/>
    <property type="match status" value="1"/>
</dbReference>
<gene>
    <name evidence="3" type="ORF">EG028_21490</name>
</gene>
<evidence type="ECO:0000256" key="1">
    <source>
        <dbReference type="SAM" id="SignalP"/>
    </source>
</evidence>
<evidence type="ECO:0000313" key="3">
    <source>
        <dbReference type="EMBL" id="RPD39188.1"/>
    </source>
</evidence>
<dbReference type="RefSeq" id="WP_120518337.1">
    <property type="nucleotide sequence ID" value="NZ_QXZY01000012.1"/>
</dbReference>
<proteinExistence type="predicted"/>